<dbReference type="EMBL" id="KV417512">
    <property type="protein sequence ID" value="KZP26761.1"/>
    <property type="molecule type" value="Genomic_DNA"/>
</dbReference>
<gene>
    <name evidence="2" type="ORF">FIBSPDRAFT_854441</name>
</gene>
<sequence>MNQAFLQSLEGLGGTGTGTGGAGGGRGQPPSPGLADVRGRGFRPRLGELDTASRSTSTSDVVRGSTGSDEVLGRMSLDGDKRSRQ</sequence>
<dbReference type="AlphaFoldDB" id="A0A166Q521"/>
<proteinExistence type="predicted"/>
<feature type="region of interest" description="Disordered" evidence="1">
    <location>
        <begin position="1"/>
        <end position="85"/>
    </location>
</feature>
<organism evidence="2 3">
    <name type="scientific">Athelia psychrophila</name>
    <dbReference type="NCBI Taxonomy" id="1759441"/>
    <lineage>
        <taxon>Eukaryota</taxon>
        <taxon>Fungi</taxon>
        <taxon>Dikarya</taxon>
        <taxon>Basidiomycota</taxon>
        <taxon>Agaricomycotina</taxon>
        <taxon>Agaricomycetes</taxon>
        <taxon>Agaricomycetidae</taxon>
        <taxon>Atheliales</taxon>
        <taxon>Atheliaceae</taxon>
        <taxon>Athelia</taxon>
    </lineage>
</organism>
<feature type="compositionally biased region" description="Polar residues" evidence="1">
    <location>
        <begin position="52"/>
        <end position="68"/>
    </location>
</feature>
<keyword evidence="3" id="KW-1185">Reference proteome</keyword>
<name>A0A166Q521_9AGAM</name>
<reference evidence="2 3" key="1">
    <citation type="journal article" date="2016" name="Mol. Biol. Evol.">
        <title>Comparative Genomics of Early-Diverging Mushroom-Forming Fungi Provides Insights into the Origins of Lignocellulose Decay Capabilities.</title>
        <authorList>
            <person name="Nagy L.G."/>
            <person name="Riley R."/>
            <person name="Tritt A."/>
            <person name="Adam C."/>
            <person name="Daum C."/>
            <person name="Floudas D."/>
            <person name="Sun H."/>
            <person name="Yadav J.S."/>
            <person name="Pangilinan J."/>
            <person name="Larsson K.H."/>
            <person name="Matsuura K."/>
            <person name="Barry K."/>
            <person name="Labutti K."/>
            <person name="Kuo R."/>
            <person name="Ohm R.A."/>
            <person name="Bhattacharya S.S."/>
            <person name="Shirouzu T."/>
            <person name="Yoshinaga Y."/>
            <person name="Martin F.M."/>
            <person name="Grigoriev I.V."/>
            <person name="Hibbett D.S."/>
        </authorList>
    </citation>
    <scope>NUCLEOTIDE SEQUENCE [LARGE SCALE GENOMIC DNA]</scope>
    <source>
        <strain evidence="2 3">CBS 109695</strain>
    </source>
</reference>
<dbReference type="Proteomes" id="UP000076532">
    <property type="component" value="Unassembled WGS sequence"/>
</dbReference>
<protein>
    <submittedName>
        <fullName evidence="2">Uncharacterized protein</fullName>
    </submittedName>
</protein>
<feature type="compositionally biased region" description="Gly residues" evidence="1">
    <location>
        <begin position="11"/>
        <end position="27"/>
    </location>
</feature>
<evidence type="ECO:0000313" key="2">
    <source>
        <dbReference type="EMBL" id="KZP26761.1"/>
    </source>
</evidence>
<accession>A0A166Q521</accession>
<evidence type="ECO:0000256" key="1">
    <source>
        <dbReference type="SAM" id="MobiDB-lite"/>
    </source>
</evidence>
<evidence type="ECO:0000313" key="3">
    <source>
        <dbReference type="Proteomes" id="UP000076532"/>
    </source>
</evidence>